<accession>A0AAF0TXJ4</accession>
<dbReference type="Gene3D" id="3.30.420.10">
    <property type="entry name" value="Ribonuclease H-like superfamily/Ribonuclease H"/>
    <property type="match status" value="1"/>
</dbReference>
<name>A0AAF0TXJ4_SOLVR</name>
<dbReference type="PANTHER" id="PTHR47723:SF19">
    <property type="entry name" value="POLYNUCLEOTIDYL TRANSFERASE, RIBONUCLEASE H-LIKE SUPERFAMILY PROTEIN"/>
    <property type="match status" value="1"/>
</dbReference>
<evidence type="ECO:0000313" key="2">
    <source>
        <dbReference type="EMBL" id="WMV28763.1"/>
    </source>
</evidence>
<dbReference type="Proteomes" id="UP001234989">
    <property type="component" value="Chromosome 5"/>
</dbReference>
<dbReference type="InterPro" id="IPR053151">
    <property type="entry name" value="RNase_H-like"/>
</dbReference>
<dbReference type="GO" id="GO:0003676">
    <property type="term" value="F:nucleic acid binding"/>
    <property type="evidence" value="ECO:0007669"/>
    <property type="project" value="InterPro"/>
</dbReference>
<dbReference type="GO" id="GO:0004523">
    <property type="term" value="F:RNA-DNA hybrid ribonuclease activity"/>
    <property type="evidence" value="ECO:0007669"/>
    <property type="project" value="InterPro"/>
</dbReference>
<dbReference type="InterPro" id="IPR002156">
    <property type="entry name" value="RNaseH_domain"/>
</dbReference>
<evidence type="ECO:0000313" key="3">
    <source>
        <dbReference type="Proteomes" id="UP001234989"/>
    </source>
</evidence>
<reference evidence="2" key="1">
    <citation type="submission" date="2023-08" db="EMBL/GenBank/DDBJ databases">
        <title>A de novo genome assembly of Solanum verrucosum Schlechtendal, a Mexican diploid species geographically isolated from the other diploid A-genome species in potato relatives.</title>
        <authorList>
            <person name="Hosaka K."/>
        </authorList>
    </citation>
    <scope>NUCLEOTIDE SEQUENCE</scope>
    <source>
        <tissue evidence="2">Young leaves</tissue>
    </source>
</reference>
<sequence length="122" mass="14263">MAALYVTRWCKQAGYNKYDLELNSMLLANMIKDKDTKNLKPEGIIRDIGQTMNGAEVNVSHCYREANQITYFFAKQASSSGSGTFYYSFRQFPKEVKGLFLLDKWQLPSRRRRYDKCNFFVS</sequence>
<dbReference type="InterPro" id="IPR036397">
    <property type="entry name" value="RNaseH_sf"/>
</dbReference>
<protein>
    <recommendedName>
        <fullName evidence="1">RNase H type-1 domain-containing protein</fullName>
    </recommendedName>
</protein>
<organism evidence="2 3">
    <name type="scientific">Solanum verrucosum</name>
    <dbReference type="NCBI Taxonomy" id="315347"/>
    <lineage>
        <taxon>Eukaryota</taxon>
        <taxon>Viridiplantae</taxon>
        <taxon>Streptophyta</taxon>
        <taxon>Embryophyta</taxon>
        <taxon>Tracheophyta</taxon>
        <taxon>Spermatophyta</taxon>
        <taxon>Magnoliopsida</taxon>
        <taxon>eudicotyledons</taxon>
        <taxon>Gunneridae</taxon>
        <taxon>Pentapetalae</taxon>
        <taxon>asterids</taxon>
        <taxon>lamiids</taxon>
        <taxon>Solanales</taxon>
        <taxon>Solanaceae</taxon>
        <taxon>Solanoideae</taxon>
        <taxon>Solaneae</taxon>
        <taxon>Solanum</taxon>
    </lineage>
</organism>
<evidence type="ECO:0000259" key="1">
    <source>
        <dbReference type="Pfam" id="PF13456"/>
    </source>
</evidence>
<keyword evidence="3" id="KW-1185">Reference proteome</keyword>
<dbReference type="PANTHER" id="PTHR47723">
    <property type="entry name" value="OS05G0353850 PROTEIN"/>
    <property type="match status" value="1"/>
</dbReference>
<gene>
    <name evidence="2" type="ORF">MTR67_022148</name>
</gene>
<dbReference type="Pfam" id="PF13456">
    <property type="entry name" value="RVT_3"/>
    <property type="match status" value="1"/>
</dbReference>
<dbReference type="AlphaFoldDB" id="A0AAF0TXJ4"/>
<feature type="domain" description="RNase H type-1" evidence="1">
    <location>
        <begin position="10"/>
        <end position="77"/>
    </location>
</feature>
<proteinExistence type="predicted"/>
<dbReference type="EMBL" id="CP133616">
    <property type="protein sequence ID" value="WMV28763.1"/>
    <property type="molecule type" value="Genomic_DNA"/>
</dbReference>